<feature type="transmembrane region" description="Helical" evidence="2">
    <location>
        <begin position="399"/>
        <end position="420"/>
    </location>
</feature>
<reference evidence="3 4" key="1">
    <citation type="submission" date="2016-05" db="EMBL/GenBank/DDBJ databases">
        <title>Genome sequencing reveals origins of a unique bacterial endosymbiosis in the earliest lineages of terrestrial Fungi.</title>
        <authorList>
            <consortium name="DOE Joint Genome Institute"/>
            <person name="Uehling J."/>
            <person name="Gryganskyi A."/>
            <person name="Hameed K."/>
            <person name="Tschaplinski T."/>
            <person name="Misztal P."/>
            <person name="Wu S."/>
            <person name="Desiro A."/>
            <person name="Vande Pol N."/>
            <person name="Du Z.-Y."/>
            <person name="Zienkiewicz A."/>
            <person name="Zienkiewicz K."/>
            <person name="Morin E."/>
            <person name="Tisserant E."/>
            <person name="Splivallo R."/>
            <person name="Hainaut M."/>
            <person name="Henrissat B."/>
            <person name="Ohm R."/>
            <person name="Kuo A."/>
            <person name="Yan J."/>
            <person name="Lipzen A."/>
            <person name="Nolan M."/>
            <person name="Labutti K."/>
            <person name="Barry K."/>
            <person name="Goldstein A."/>
            <person name="Labbe J."/>
            <person name="Schadt C."/>
            <person name="Tuskan G."/>
            <person name="Grigoriev I."/>
            <person name="Martin F."/>
            <person name="Vilgalys R."/>
            <person name="Bonito G."/>
        </authorList>
    </citation>
    <scope>NUCLEOTIDE SEQUENCE [LARGE SCALE GENOMIC DNA]</scope>
    <source>
        <strain evidence="3 4">AG-77</strain>
    </source>
</reference>
<dbReference type="AlphaFoldDB" id="A0A197JXT4"/>
<evidence type="ECO:0000256" key="1">
    <source>
        <dbReference type="SAM" id="MobiDB-lite"/>
    </source>
</evidence>
<protein>
    <recommendedName>
        <fullName evidence="5">Transmembrane protein</fullName>
    </recommendedName>
</protein>
<gene>
    <name evidence="3" type="ORF">K457DRAFT_895091</name>
</gene>
<keyword evidence="4" id="KW-1185">Reference proteome</keyword>
<feature type="compositionally biased region" description="Low complexity" evidence="1">
    <location>
        <begin position="386"/>
        <end position="398"/>
    </location>
</feature>
<feature type="region of interest" description="Disordered" evidence="1">
    <location>
        <begin position="552"/>
        <end position="591"/>
    </location>
</feature>
<evidence type="ECO:0000313" key="4">
    <source>
        <dbReference type="Proteomes" id="UP000078512"/>
    </source>
</evidence>
<feature type="region of interest" description="Disordered" evidence="1">
    <location>
        <begin position="373"/>
        <end position="398"/>
    </location>
</feature>
<keyword evidence="2" id="KW-0472">Membrane</keyword>
<feature type="compositionally biased region" description="Polar residues" evidence="1">
    <location>
        <begin position="1"/>
        <end position="24"/>
    </location>
</feature>
<evidence type="ECO:0000313" key="3">
    <source>
        <dbReference type="EMBL" id="OAQ29074.1"/>
    </source>
</evidence>
<feature type="region of interest" description="Disordered" evidence="1">
    <location>
        <begin position="626"/>
        <end position="648"/>
    </location>
</feature>
<dbReference type="EMBL" id="KV442043">
    <property type="protein sequence ID" value="OAQ29074.1"/>
    <property type="molecule type" value="Genomic_DNA"/>
</dbReference>
<feature type="region of interest" description="Disordered" evidence="1">
    <location>
        <begin position="430"/>
        <end position="485"/>
    </location>
</feature>
<dbReference type="Proteomes" id="UP000078512">
    <property type="component" value="Unassembled WGS sequence"/>
</dbReference>
<dbReference type="OrthoDB" id="2444659at2759"/>
<feature type="compositionally biased region" description="Polar residues" evidence="1">
    <location>
        <begin position="575"/>
        <end position="585"/>
    </location>
</feature>
<organism evidence="3 4">
    <name type="scientific">Linnemannia elongata AG-77</name>
    <dbReference type="NCBI Taxonomy" id="1314771"/>
    <lineage>
        <taxon>Eukaryota</taxon>
        <taxon>Fungi</taxon>
        <taxon>Fungi incertae sedis</taxon>
        <taxon>Mucoromycota</taxon>
        <taxon>Mortierellomycotina</taxon>
        <taxon>Mortierellomycetes</taxon>
        <taxon>Mortierellales</taxon>
        <taxon>Mortierellaceae</taxon>
        <taxon>Linnemannia</taxon>
    </lineage>
</organism>
<feature type="compositionally biased region" description="Low complexity" evidence="1">
    <location>
        <begin position="559"/>
        <end position="574"/>
    </location>
</feature>
<keyword evidence="2" id="KW-1133">Transmembrane helix</keyword>
<sequence length="648" mass="69026">MVKNTTSSTAANTIRSTRTTSQQHNRCRSLSKSKRDCIFDRTWTVISGYATNSYDCPQIDGCTNHVLVKSNANPTSGSTLSWSLVSKISGRSMDMYFISTENYHLSCAINTQGVFTTFGWVSDLSNSGGAVPFGVRYDPAGTMDAKYNFKGSGAWMKMAVDKAYNWTETIVQHKLGYVNNGGTTDLVHAMISGDDNKIYIAKVDEATKTLTAAGTWALNNTIHGAVTSIGIGNNHLYAFGKYIPFTTTFLCNGFFCLTGFPLTTISPTTPVGKMYNASQIVGDPLQSPKVVLYTYQNTLTLIAAPIGLGNNTIFKINNPDNANSTGPPVANITNFVDTDFFVPLGDGTSPTSFALMKHYDTMYTHEINKVNITDPVGINPNPTKPSTGSSSSQGDSSSAGAIVGAIVGVGFLVGLIVWYSRRGETAKAAKATTTAADKPMQSFPPLNNMNNDVHPQQPDQPGGPSYYNPPGQYPAVTTSPSGQPAPTTIMPMAPITPVPQQHQTYQDQIQALQFSSHPRPTFVTTAAEEHETAAAAPAIGMPQSLWQPKPFVPPARPCDSTTTPSSPADTSRATITSTTANNTPAGTPLILPRVPQVPYATRPQAPQHFGDQDVIAAGVAGYGPGYMPGPSPEMGGRGQPSSPHIVIQ</sequence>
<name>A0A197JXT4_9FUNG</name>
<feature type="region of interest" description="Disordered" evidence="1">
    <location>
        <begin position="1"/>
        <end position="26"/>
    </location>
</feature>
<feature type="compositionally biased region" description="Polar residues" evidence="1">
    <location>
        <begin position="444"/>
        <end position="459"/>
    </location>
</feature>
<evidence type="ECO:0008006" key="5">
    <source>
        <dbReference type="Google" id="ProtNLM"/>
    </source>
</evidence>
<proteinExistence type="predicted"/>
<evidence type="ECO:0000256" key="2">
    <source>
        <dbReference type="SAM" id="Phobius"/>
    </source>
</evidence>
<accession>A0A197JXT4</accession>
<keyword evidence="2" id="KW-0812">Transmembrane</keyword>